<feature type="transmembrane region" description="Helical" evidence="5">
    <location>
        <begin position="6"/>
        <end position="24"/>
    </location>
</feature>
<comment type="caution">
    <text evidence="7">The sequence shown here is derived from an EMBL/GenBank/DDBJ whole genome shotgun (WGS) entry which is preliminary data.</text>
</comment>
<dbReference type="Pfam" id="PF04116">
    <property type="entry name" value="FA_hydroxylase"/>
    <property type="match status" value="1"/>
</dbReference>
<dbReference type="RefSeq" id="WP_106878076.1">
    <property type="nucleotide sequence ID" value="NZ_DHYB01000022.1"/>
</dbReference>
<keyword evidence="5" id="KW-0472">Membrane</keyword>
<feature type="transmembrane region" description="Helical" evidence="5">
    <location>
        <begin position="53"/>
        <end position="70"/>
    </location>
</feature>
<dbReference type="PANTHER" id="PTHR31899:SF9">
    <property type="entry name" value="BETA-CAROTENE 3-HYDROXYLASE 1, CHLOROPLASTIC"/>
    <property type="match status" value="1"/>
</dbReference>
<keyword evidence="5" id="KW-0812">Transmembrane</keyword>
<proteinExistence type="inferred from homology"/>
<evidence type="ECO:0000256" key="4">
    <source>
        <dbReference type="SAM" id="MobiDB-lite"/>
    </source>
</evidence>
<dbReference type="GO" id="GO:0016119">
    <property type="term" value="P:carotene metabolic process"/>
    <property type="evidence" value="ECO:0007669"/>
    <property type="project" value="TreeGrafter"/>
</dbReference>
<comment type="similarity">
    <text evidence="1">Belongs to the sterol desaturase family.</text>
</comment>
<protein>
    <submittedName>
        <fullName evidence="7">Beta-carotene hydroxylase</fullName>
    </submittedName>
</protein>
<dbReference type="InterPro" id="IPR006694">
    <property type="entry name" value="Fatty_acid_hydroxylase"/>
</dbReference>
<evidence type="ECO:0000259" key="6">
    <source>
        <dbReference type="Pfam" id="PF04116"/>
    </source>
</evidence>
<evidence type="ECO:0000256" key="2">
    <source>
        <dbReference type="ARBA" id="ARBA00022746"/>
    </source>
</evidence>
<keyword evidence="3" id="KW-0560">Oxidoreductase</keyword>
<keyword evidence="2" id="KW-0125">Carotenoid biosynthesis</keyword>
<feature type="domain" description="Fatty acid hydroxylase" evidence="6">
    <location>
        <begin position="11"/>
        <end position="138"/>
    </location>
</feature>
<name>A0A2P8VGL9_9ENTR</name>
<dbReference type="InterPro" id="IPR045019">
    <property type="entry name" value="BETA-OHASE-like"/>
</dbReference>
<evidence type="ECO:0000256" key="5">
    <source>
        <dbReference type="SAM" id="Phobius"/>
    </source>
</evidence>
<accession>A0A2P8VGL9</accession>
<evidence type="ECO:0000313" key="8">
    <source>
        <dbReference type="Proteomes" id="UP000240212"/>
    </source>
</evidence>
<keyword evidence="8" id="KW-1185">Reference proteome</keyword>
<dbReference type="PANTHER" id="PTHR31899">
    <property type="entry name" value="BETA-CAROTENE 3-HYDROXYLASE 1, CHLOROPLASTIC"/>
    <property type="match status" value="1"/>
</dbReference>
<dbReference type="GO" id="GO:0016123">
    <property type="term" value="P:xanthophyll biosynthetic process"/>
    <property type="evidence" value="ECO:0007669"/>
    <property type="project" value="TreeGrafter"/>
</dbReference>
<keyword evidence="5" id="KW-1133">Transmembrane helix</keyword>
<organism evidence="7 8">
    <name type="scientific">Siccibacter turicensis</name>
    <dbReference type="NCBI Taxonomy" id="357233"/>
    <lineage>
        <taxon>Bacteria</taxon>
        <taxon>Pseudomonadati</taxon>
        <taxon>Pseudomonadota</taxon>
        <taxon>Gammaproteobacteria</taxon>
        <taxon>Enterobacterales</taxon>
        <taxon>Enterobacteriaceae</taxon>
        <taxon>Siccibacter</taxon>
    </lineage>
</organism>
<dbReference type="OrthoDB" id="5243888at2"/>
<feature type="region of interest" description="Disordered" evidence="4">
    <location>
        <begin position="155"/>
        <end position="185"/>
    </location>
</feature>
<sequence length="185" mass="20819">MLALWNTGIVLLTIIIMEGVATFAHKYIMHGWGWGWHHSHHTPRKGAFERNDLYAVVFALLAIALIYAGSEGYWPLQWIGAGMTGYGVIYFIVHDGLVHQRWPFRYVPRRGYLRRLYMAHRLHHAVRGREGCVSFGFIYAPPVDKLQAVLRERNGRPASAGAARDADRAAASSPSGKPSPASRRK</sequence>
<evidence type="ECO:0000256" key="1">
    <source>
        <dbReference type="ARBA" id="ARBA00009324"/>
    </source>
</evidence>
<reference evidence="7 8" key="1">
    <citation type="submission" date="2018-03" db="EMBL/GenBank/DDBJ databases">
        <title>Draft genome sequence of the first documented clinical Siccibacter turicensis isolate in Austria.</title>
        <authorList>
            <person name="Lepuschitz S."/>
            <person name="Pekard-Amenitsch S."/>
            <person name="Haunold R."/>
            <person name="Schill S."/>
            <person name="Mach R."/>
            <person name="Allerberger F."/>
            <person name="Ruppitsch W."/>
            <person name="Forsythe S.J."/>
        </authorList>
    </citation>
    <scope>NUCLEOTIDE SEQUENCE [LARGE SCALE GENOMIC DNA]</scope>
    <source>
        <strain evidence="7 8">6100069499-17</strain>
    </source>
</reference>
<dbReference type="EMBL" id="PYEP01000007">
    <property type="protein sequence ID" value="PSN06696.1"/>
    <property type="molecule type" value="Genomic_DNA"/>
</dbReference>
<gene>
    <name evidence="7" type="ORF">C7G83_16950</name>
</gene>
<evidence type="ECO:0000313" key="7">
    <source>
        <dbReference type="EMBL" id="PSN06696.1"/>
    </source>
</evidence>
<dbReference type="GO" id="GO:0010291">
    <property type="term" value="F:beta-carotene 3-hydroxylase activity"/>
    <property type="evidence" value="ECO:0007669"/>
    <property type="project" value="TreeGrafter"/>
</dbReference>
<dbReference type="STRING" id="1388748.GCA_000463155_00884"/>
<feature type="compositionally biased region" description="Low complexity" evidence="4">
    <location>
        <begin position="156"/>
        <end position="185"/>
    </location>
</feature>
<dbReference type="GO" id="GO:0005506">
    <property type="term" value="F:iron ion binding"/>
    <property type="evidence" value="ECO:0007669"/>
    <property type="project" value="InterPro"/>
</dbReference>
<dbReference type="Proteomes" id="UP000240212">
    <property type="component" value="Unassembled WGS sequence"/>
</dbReference>
<dbReference type="AlphaFoldDB" id="A0A2P8VGL9"/>
<evidence type="ECO:0000256" key="3">
    <source>
        <dbReference type="ARBA" id="ARBA00023002"/>
    </source>
</evidence>